<feature type="region of interest" description="Disordered" evidence="4">
    <location>
        <begin position="1"/>
        <end position="123"/>
    </location>
</feature>
<feature type="compositionally biased region" description="Polar residues" evidence="4">
    <location>
        <begin position="23"/>
        <end position="44"/>
    </location>
</feature>
<dbReference type="Pfam" id="PF03715">
    <property type="entry name" value="Noc2"/>
    <property type="match status" value="1"/>
</dbReference>
<accession>B7FQ14</accession>
<dbReference type="OrthoDB" id="10266662at2759"/>
<feature type="compositionally biased region" description="Basic and acidic residues" evidence="4">
    <location>
        <begin position="784"/>
        <end position="794"/>
    </location>
</feature>
<gene>
    <name evidence="5" type="ORF">PHATRDRAFT_32036</name>
</gene>
<dbReference type="eggNOG" id="KOG2256">
    <property type="taxonomic scope" value="Eukaryota"/>
</dbReference>
<evidence type="ECO:0008006" key="7">
    <source>
        <dbReference type="Google" id="ProtNLM"/>
    </source>
</evidence>
<feature type="compositionally biased region" description="Basic and acidic residues" evidence="4">
    <location>
        <begin position="103"/>
        <end position="117"/>
    </location>
</feature>
<protein>
    <recommendedName>
        <fullName evidence="7">Nucleolar complex protein 2</fullName>
    </recommendedName>
</protein>
<dbReference type="GO" id="GO:0030691">
    <property type="term" value="C:Noc2p-Noc3p complex"/>
    <property type="evidence" value="ECO:0007669"/>
    <property type="project" value="TreeGrafter"/>
</dbReference>
<evidence type="ECO:0000313" key="6">
    <source>
        <dbReference type="Proteomes" id="UP000000759"/>
    </source>
</evidence>
<evidence type="ECO:0000313" key="5">
    <source>
        <dbReference type="EMBL" id="EEC51266.1"/>
    </source>
</evidence>
<feature type="compositionally biased region" description="Basic and acidic residues" evidence="4">
    <location>
        <begin position="45"/>
        <end position="55"/>
    </location>
</feature>
<feature type="compositionally biased region" description="Basic residues" evidence="4">
    <location>
        <begin position="10"/>
        <end position="22"/>
    </location>
</feature>
<keyword evidence="3" id="KW-0539">Nucleus</keyword>
<organism evidence="5 6">
    <name type="scientific">Phaeodactylum tricornutum (strain CCAP 1055/1)</name>
    <dbReference type="NCBI Taxonomy" id="556484"/>
    <lineage>
        <taxon>Eukaryota</taxon>
        <taxon>Sar</taxon>
        <taxon>Stramenopiles</taxon>
        <taxon>Ochrophyta</taxon>
        <taxon>Bacillariophyta</taxon>
        <taxon>Bacillariophyceae</taxon>
        <taxon>Bacillariophycidae</taxon>
        <taxon>Naviculales</taxon>
        <taxon>Phaeodactylaceae</taxon>
        <taxon>Phaeodactylum</taxon>
    </lineage>
</organism>
<dbReference type="InParanoid" id="B7FQ14"/>
<dbReference type="GO" id="GO:0042273">
    <property type="term" value="P:ribosomal large subunit biogenesis"/>
    <property type="evidence" value="ECO:0007669"/>
    <property type="project" value="TreeGrafter"/>
</dbReference>
<feature type="region of interest" description="Disordered" evidence="4">
    <location>
        <begin position="285"/>
        <end position="309"/>
    </location>
</feature>
<reference evidence="6" key="2">
    <citation type="submission" date="2008-08" db="EMBL/GenBank/DDBJ databases">
        <authorList>
            <consortium name="Diatom Consortium"/>
            <person name="Grigoriev I."/>
            <person name="Grimwood J."/>
            <person name="Kuo A."/>
            <person name="Otillar R.P."/>
            <person name="Salamov A."/>
            <person name="Detter J.C."/>
            <person name="Lindquist E."/>
            <person name="Shapiro H."/>
            <person name="Lucas S."/>
            <person name="Glavina del Rio T."/>
            <person name="Pitluck S."/>
            <person name="Rokhsar D."/>
            <person name="Bowler C."/>
        </authorList>
    </citation>
    <scope>GENOME REANNOTATION</scope>
    <source>
        <strain evidence="6">CCAP 1055/1</strain>
    </source>
</reference>
<dbReference type="GeneID" id="7196550"/>
<keyword evidence="6" id="KW-1185">Reference proteome</keyword>
<dbReference type="RefSeq" id="XP_002176803.1">
    <property type="nucleotide sequence ID" value="XM_002176767.1"/>
</dbReference>
<name>B7FQ14_PHATC</name>
<dbReference type="AlphaFoldDB" id="B7FQ14"/>
<feature type="compositionally biased region" description="Acidic residues" evidence="4">
    <location>
        <begin position="85"/>
        <end position="95"/>
    </location>
</feature>
<evidence type="ECO:0000256" key="4">
    <source>
        <dbReference type="SAM" id="MobiDB-lite"/>
    </source>
</evidence>
<dbReference type="Proteomes" id="UP000000759">
    <property type="component" value="Chromosome 1"/>
</dbReference>
<reference evidence="5 6" key="1">
    <citation type="journal article" date="2008" name="Nature">
        <title>The Phaeodactylum genome reveals the evolutionary history of diatom genomes.</title>
        <authorList>
            <person name="Bowler C."/>
            <person name="Allen A.E."/>
            <person name="Badger J.H."/>
            <person name="Grimwood J."/>
            <person name="Jabbari K."/>
            <person name="Kuo A."/>
            <person name="Maheswari U."/>
            <person name="Martens C."/>
            <person name="Maumus F."/>
            <person name="Otillar R.P."/>
            <person name="Rayko E."/>
            <person name="Salamov A."/>
            <person name="Vandepoele K."/>
            <person name="Beszteri B."/>
            <person name="Gruber A."/>
            <person name="Heijde M."/>
            <person name="Katinka M."/>
            <person name="Mock T."/>
            <person name="Valentin K."/>
            <person name="Verret F."/>
            <person name="Berges J.A."/>
            <person name="Brownlee C."/>
            <person name="Cadoret J.P."/>
            <person name="Chiovitti A."/>
            <person name="Choi C.J."/>
            <person name="Coesel S."/>
            <person name="De Martino A."/>
            <person name="Detter J.C."/>
            <person name="Durkin C."/>
            <person name="Falciatore A."/>
            <person name="Fournet J."/>
            <person name="Haruta M."/>
            <person name="Huysman M.J."/>
            <person name="Jenkins B.D."/>
            <person name="Jiroutova K."/>
            <person name="Jorgensen R.E."/>
            <person name="Joubert Y."/>
            <person name="Kaplan A."/>
            <person name="Kroger N."/>
            <person name="Kroth P.G."/>
            <person name="La Roche J."/>
            <person name="Lindquist E."/>
            <person name="Lommer M."/>
            <person name="Martin-Jezequel V."/>
            <person name="Lopez P.J."/>
            <person name="Lucas S."/>
            <person name="Mangogna M."/>
            <person name="McGinnis K."/>
            <person name="Medlin L.K."/>
            <person name="Montsant A."/>
            <person name="Oudot-Le Secq M.P."/>
            <person name="Napoli C."/>
            <person name="Obornik M."/>
            <person name="Parker M.S."/>
            <person name="Petit J.L."/>
            <person name="Porcel B.M."/>
            <person name="Poulsen N."/>
            <person name="Robison M."/>
            <person name="Rychlewski L."/>
            <person name="Rynearson T.A."/>
            <person name="Schmutz J."/>
            <person name="Shapiro H."/>
            <person name="Siaut M."/>
            <person name="Stanley M."/>
            <person name="Sussman M.R."/>
            <person name="Taylor A.R."/>
            <person name="Vardi A."/>
            <person name="von Dassow P."/>
            <person name="Vyverman W."/>
            <person name="Willis A."/>
            <person name="Wyrwicz L.S."/>
            <person name="Rokhsar D.S."/>
            <person name="Weissenbach J."/>
            <person name="Armbrust E.V."/>
            <person name="Green B.R."/>
            <person name="Van de Peer Y."/>
            <person name="Grigoriev I.V."/>
        </authorList>
    </citation>
    <scope>NUCLEOTIDE SEQUENCE [LARGE SCALE GENOMIC DNA]</scope>
    <source>
        <strain evidence="5 6">CCAP 1055/1</strain>
    </source>
</reference>
<dbReference type="PaxDb" id="2850-Phatr32036"/>
<dbReference type="EMBL" id="CM000605">
    <property type="protein sequence ID" value="EEC51266.1"/>
    <property type="molecule type" value="Genomic_DNA"/>
</dbReference>
<dbReference type="GO" id="GO:0005730">
    <property type="term" value="C:nucleolus"/>
    <property type="evidence" value="ECO:0007669"/>
    <property type="project" value="TreeGrafter"/>
</dbReference>
<dbReference type="PANTHER" id="PTHR12687:SF4">
    <property type="entry name" value="NUCLEOLAR COMPLEX PROTEIN 2 HOMOLOG"/>
    <property type="match status" value="1"/>
</dbReference>
<dbReference type="STRING" id="556484.B7FQ14"/>
<dbReference type="GO" id="GO:0030690">
    <property type="term" value="C:Noc1p-Noc2p complex"/>
    <property type="evidence" value="ECO:0007669"/>
    <property type="project" value="TreeGrafter"/>
</dbReference>
<comment type="similarity">
    <text evidence="2">Belongs to the NOC2 family.</text>
</comment>
<dbReference type="GO" id="GO:0005654">
    <property type="term" value="C:nucleoplasm"/>
    <property type="evidence" value="ECO:0007669"/>
    <property type="project" value="TreeGrafter"/>
</dbReference>
<feature type="region of interest" description="Disordered" evidence="4">
    <location>
        <begin position="719"/>
        <end position="801"/>
    </location>
</feature>
<evidence type="ECO:0000256" key="1">
    <source>
        <dbReference type="ARBA" id="ARBA00004123"/>
    </source>
</evidence>
<sequence>MKTALDKGTVTKKGKLRKRKKQTVPSNLSSNSKRPAETTENLTSHPDDFTSRENLGDLDLDDFFATVAESIEKEEEENSVSSVEGEADLESDDEQAVGASKKPKQEDSVSDSDRSNSDDEDVDNAEARMKEEMAKMEKADPDFHKFLKENEESLLEFGDAHGENGEDNVDTETLDDEVIENEKEGEHRKGQPAVVLTPVVLKALYQGTFVSHGVTSLKKLVSAYRAACHLADSTSEDDKKAPREDGKDYIIESSKVFDQLMLLCLNRCHEEFRFHLLGEEKAENEEEITIETTRQESDENKPINPSKLSKSGKWDNIRPIILSFFRSTLHVLDEAKEPELVTVIVKALSKYIPFLSAFERIAEGMLKALTALWSAPLDSSEDYQVVRLNAFFRIRQLALTQPFPFVETCLKKIYLAYARRAKLGVSSSATTAMPTLTFMGNCLVELYSLDYHSSYQHAFVYIRQLALLLRAAMQKKTKESFQQVFCWQYVHCLKLWVAVLSQAAPTDDGAMMRSLIFPLTEIIQGTCRLVPAPVRHVPMRFHCIRLLQQLAAASESFIPTTSFLLECLDWKEWYLSPKKVKGGGGATRGLQMQYLLKLGKDDALRTQEQLEPAISEWFVLMQREIELYRYSAGFPEFSIRIVQRLKLFCKETRNARWRTYARGCIDTCDRYRVEAVAGRAKLQEAPKDVNRLECLRPHGVPAMGNRLQADIDKEAKALQASQSAVPSVKNCNKRKSDDGPEQDAAGNEEDKTESKSTKRRRKKKEAAAKKNQNQEYEIVGEEVLEQKDQVKEGIDWSDDED</sequence>
<dbReference type="PANTHER" id="PTHR12687">
    <property type="entry name" value="NUCLEOLAR COMPLEX 2 AND RAD4-RELATED"/>
    <property type="match status" value="1"/>
</dbReference>
<dbReference type="KEGG" id="pti:PHATRDRAFT_32036"/>
<evidence type="ECO:0000256" key="3">
    <source>
        <dbReference type="ARBA" id="ARBA00023242"/>
    </source>
</evidence>
<dbReference type="HOGENOM" id="CLU_011272_0_1_1"/>
<comment type="subcellular location">
    <subcellularLocation>
        <location evidence="1">Nucleus</location>
    </subcellularLocation>
</comment>
<proteinExistence type="inferred from homology"/>
<dbReference type="InterPro" id="IPR005343">
    <property type="entry name" value="Noc2"/>
</dbReference>
<evidence type="ECO:0000256" key="2">
    <source>
        <dbReference type="ARBA" id="ARBA00005907"/>
    </source>
</evidence>